<gene>
    <name evidence="2" type="ORF">BST85_13315</name>
</gene>
<proteinExistence type="predicted"/>
<reference evidence="2 3" key="1">
    <citation type="submission" date="2016-11" db="EMBL/GenBank/DDBJ databases">
        <title>Trade-off between light-utilization and light-protection in marine flavobacteria.</title>
        <authorList>
            <person name="Kumagai Y."/>
        </authorList>
    </citation>
    <scope>NUCLEOTIDE SEQUENCE [LARGE SCALE GENOMIC DNA]</scope>
    <source>
        <strain evidence="2 3">NBRC 107741</strain>
    </source>
</reference>
<protein>
    <recommendedName>
        <fullName evidence="4">DUF4386 domain-containing protein</fullName>
    </recommendedName>
</protein>
<feature type="transmembrane region" description="Helical" evidence="1">
    <location>
        <begin position="179"/>
        <end position="197"/>
    </location>
</feature>
<feature type="transmembrane region" description="Helical" evidence="1">
    <location>
        <begin position="209"/>
        <end position="228"/>
    </location>
</feature>
<feature type="transmembrane region" description="Helical" evidence="1">
    <location>
        <begin position="234"/>
        <end position="251"/>
    </location>
</feature>
<keyword evidence="1" id="KW-0472">Membrane</keyword>
<feature type="transmembrane region" description="Helical" evidence="1">
    <location>
        <begin position="135"/>
        <end position="159"/>
    </location>
</feature>
<dbReference type="Proteomes" id="UP000239800">
    <property type="component" value="Unassembled WGS sequence"/>
</dbReference>
<evidence type="ECO:0000256" key="1">
    <source>
        <dbReference type="SAM" id="Phobius"/>
    </source>
</evidence>
<evidence type="ECO:0000313" key="2">
    <source>
        <dbReference type="EMBL" id="PQB05762.1"/>
    </source>
</evidence>
<dbReference type="AlphaFoldDB" id="A0A2S7KT14"/>
<feature type="transmembrane region" description="Helical" evidence="1">
    <location>
        <begin position="57"/>
        <end position="75"/>
    </location>
</feature>
<dbReference type="EMBL" id="MQUB01000001">
    <property type="protein sequence ID" value="PQB05762.1"/>
    <property type="molecule type" value="Genomic_DNA"/>
</dbReference>
<organism evidence="2 3">
    <name type="scientific">Aureitalea marina</name>
    <dbReference type="NCBI Taxonomy" id="930804"/>
    <lineage>
        <taxon>Bacteria</taxon>
        <taxon>Pseudomonadati</taxon>
        <taxon>Bacteroidota</taxon>
        <taxon>Flavobacteriia</taxon>
        <taxon>Flavobacteriales</taxon>
        <taxon>Flavobacteriaceae</taxon>
        <taxon>Aureitalea</taxon>
    </lineage>
</organism>
<evidence type="ECO:0000313" key="3">
    <source>
        <dbReference type="Proteomes" id="UP000239800"/>
    </source>
</evidence>
<keyword evidence="1" id="KW-1133">Transmembrane helix</keyword>
<keyword evidence="3" id="KW-1185">Reference proteome</keyword>
<keyword evidence="1" id="KW-0812">Transmembrane</keyword>
<evidence type="ECO:0008006" key="4">
    <source>
        <dbReference type="Google" id="ProtNLM"/>
    </source>
</evidence>
<name>A0A2S7KT14_9FLAO</name>
<sequence length="256" mass="28906">MALITKQTAVQLPCLCPNFPAQPESTQASHRAVRLLYETVGKHYEMTESKQTNENRIGGLFLIIGTLVLLTTIYFEYRIGWIGNSRTDNETIEFLISNWENLKSIWAWQMCSHFIFIVGYLLLLKTAILVMRILWSILVVCSLLVVVAFGLTLGSYYPALEIYNSEPVIFETIRGGIGYLYQFGRFGLLVFAVAFLLETLNKNGKIPKILGSSLFIFIILVLIIGYALGVSMKIIGAAFFLLPLAIGYFYFKNVDK</sequence>
<feature type="transmembrane region" description="Helical" evidence="1">
    <location>
        <begin position="105"/>
        <end position="123"/>
    </location>
</feature>
<accession>A0A2S7KT14</accession>
<comment type="caution">
    <text evidence="2">The sequence shown here is derived from an EMBL/GenBank/DDBJ whole genome shotgun (WGS) entry which is preliminary data.</text>
</comment>